<dbReference type="STRING" id="225164.V4BA24"/>
<keyword evidence="8" id="KW-0539">Nucleus</keyword>
<evidence type="ECO:0000256" key="3">
    <source>
        <dbReference type="ARBA" id="ARBA00022490"/>
    </source>
</evidence>
<dbReference type="GeneID" id="20250601"/>
<keyword evidence="7" id="KW-0804">Transcription</keyword>
<dbReference type="CTD" id="20250601"/>
<dbReference type="Pfam" id="PF14839">
    <property type="entry name" value="DOR"/>
    <property type="match status" value="1"/>
</dbReference>
<keyword evidence="6" id="KW-0010">Activator</keyword>
<reference evidence="12 13" key="1">
    <citation type="journal article" date="2013" name="Nature">
        <title>Insights into bilaterian evolution from three spiralian genomes.</title>
        <authorList>
            <person name="Simakov O."/>
            <person name="Marletaz F."/>
            <person name="Cho S.J."/>
            <person name="Edsinger-Gonzales E."/>
            <person name="Havlak P."/>
            <person name="Hellsten U."/>
            <person name="Kuo D.H."/>
            <person name="Larsson T."/>
            <person name="Lv J."/>
            <person name="Arendt D."/>
            <person name="Savage R."/>
            <person name="Osoegawa K."/>
            <person name="de Jong P."/>
            <person name="Grimwood J."/>
            <person name="Chapman J.A."/>
            <person name="Shapiro H."/>
            <person name="Aerts A."/>
            <person name="Otillar R.P."/>
            <person name="Terry A.Y."/>
            <person name="Boore J.L."/>
            <person name="Grigoriev I.V."/>
            <person name="Lindberg D.R."/>
            <person name="Seaver E.C."/>
            <person name="Weisblat D.A."/>
            <person name="Putnam N.H."/>
            <person name="Rokhsar D.S."/>
        </authorList>
    </citation>
    <scope>NUCLEOTIDE SEQUENCE [LARGE SCALE GENOMIC DNA]</scope>
</reference>
<proteinExistence type="predicted"/>
<evidence type="ECO:0000313" key="13">
    <source>
        <dbReference type="Proteomes" id="UP000030746"/>
    </source>
</evidence>
<dbReference type="PANTHER" id="PTHR31671:SF3">
    <property type="entry name" value="DIABETES AND OBESITY REGULATED, ISOFORM G"/>
    <property type="match status" value="1"/>
</dbReference>
<accession>V4BA24</accession>
<dbReference type="AlphaFoldDB" id="V4BA24"/>
<keyword evidence="4" id="KW-0072">Autophagy</keyword>
<dbReference type="GO" id="GO:0005776">
    <property type="term" value="C:autophagosome"/>
    <property type="evidence" value="ECO:0007669"/>
    <property type="project" value="UniProtKB-SubCell"/>
</dbReference>
<keyword evidence="5" id="KW-0805">Transcription regulation</keyword>
<keyword evidence="13" id="KW-1185">Reference proteome</keyword>
<evidence type="ECO:0000256" key="6">
    <source>
        <dbReference type="ARBA" id="ARBA00023159"/>
    </source>
</evidence>
<dbReference type="EMBL" id="KB200170">
    <property type="protein sequence ID" value="ESP02602.1"/>
    <property type="molecule type" value="Genomic_DNA"/>
</dbReference>
<dbReference type="OrthoDB" id="10041339at2759"/>
<keyword evidence="9" id="KW-0968">Cytoplasmic vesicle</keyword>
<evidence type="ECO:0000256" key="2">
    <source>
        <dbReference type="ARBA" id="ARBA00004514"/>
    </source>
</evidence>
<feature type="region of interest" description="Disordered" evidence="11">
    <location>
        <begin position="220"/>
        <end position="272"/>
    </location>
</feature>
<comment type="subcellular location">
    <subcellularLocation>
        <location evidence="2">Cytoplasm</location>
        <location evidence="2">Cytosol</location>
    </subcellularLocation>
    <subcellularLocation>
        <location evidence="1">Cytoplasmic vesicle</location>
        <location evidence="1">Autophagosome</location>
    </subcellularLocation>
    <subcellularLocation>
        <location evidence="10">Nucleus</location>
        <location evidence="10">Nuclear body</location>
    </subcellularLocation>
</comment>
<dbReference type="KEGG" id="lgi:LOTGIDRAFT_237919"/>
<evidence type="ECO:0000256" key="11">
    <source>
        <dbReference type="SAM" id="MobiDB-lite"/>
    </source>
</evidence>
<keyword evidence="3" id="KW-0963">Cytoplasm</keyword>
<organism evidence="12 13">
    <name type="scientific">Lottia gigantea</name>
    <name type="common">Giant owl limpet</name>
    <dbReference type="NCBI Taxonomy" id="225164"/>
    <lineage>
        <taxon>Eukaryota</taxon>
        <taxon>Metazoa</taxon>
        <taxon>Spiralia</taxon>
        <taxon>Lophotrochozoa</taxon>
        <taxon>Mollusca</taxon>
        <taxon>Gastropoda</taxon>
        <taxon>Patellogastropoda</taxon>
        <taxon>Lottioidea</taxon>
        <taxon>Lottiidae</taxon>
        <taxon>Lottia</taxon>
    </lineage>
</organism>
<evidence type="ECO:0008006" key="14">
    <source>
        <dbReference type="Google" id="ProtNLM"/>
    </source>
</evidence>
<dbReference type="Proteomes" id="UP000030746">
    <property type="component" value="Unassembled WGS sequence"/>
</dbReference>
<feature type="compositionally biased region" description="Low complexity" evidence="11">
    <location>
        <begin position="84"/>
        <end position="96"/>
    </location>
</feature>
<dbReference type="PANTHER" id="PTHR31671">
    <property type="entry name" value="DIABETES AND OBESITY REGULATED, ISOFORM G"/>
    <property type="match status" value="1"/>
</dbReference>
<dbReference type="OMA" id="HQGSFIY"/>
<evidence type="ECO:0000256" key="9">
    <source>
        <dbReference type="ARBA" id="ARBA00023329"/>
    </source>
</evidence>
<evidence type="ECO:0000313" key="12">
    <source>
        <dbReference type="EMBL" id="ESP02602.1"/>
    </source>
</evidence>
<dbReference type="InterPro" id="IPR029431">
    <property type="entry name" value="TP53INP"/>
</dbReference>
<dbReference type="GO" id="GO:0045893">
    <property type="term" value="P:positive regulation of DNA-templated transcription"/>
    <property type="evidence" value="ECO:0007669"/>
    <property type="project" value="TreeGrafter"/>
</dbReference>
<dbReference type="GO" id="GO:0016604">
    <property type="term" value="C:nuclear body"/>
    <property type="evidence" value="ECO:0007669"/>
    <property type="project" value="UniProtKB-SubCell"/>
</dbReference>
<evidence type="ECO:0000256" key="8">
    <source>
        <dbReference type="ARBA" id="ARBA00023242"/>
    </source>
</evidence>
<evidence type="ECO:0000256" key="4">
    <source>
        <dbReference type="ARBA" id="ARBA00023006"/>
    </source>
</evidence>
<dbReference type="HOGENOM" id="CLU_1024091_0_0_1"/>
<dbReference type="GO" id="GO:0031410">
    <property type="term" value="C:cytoplasmic vesicle"/>
    <property type="evidence" value="ECO:0007669"/>
    <property type="project" value="UniProtKB-KW"/>
</dbReference>
<sequence>MLQSVTDFFFGSTETESTTPVDLKTKECKEGWIIVDVNDETQQEQQSTASSKLSVVMETDQPMSDTPEEDSSCPSETETDFGGSQSTSPESHSPSSRGHFKYRAKVNNSSESWIVTPPPCFAAKRKDSIVSEHPLENLLIEHPSMSVYNSICDSTVSEISMVSSVSSESMTEEEPVASRTRQQTQQEETQQVANIARRHQHQLVAPSSGLNVALDRVKGIRQHQRRTTRSFNRSHFERSNKSRDFQSCGKKQRQRNKNLCKSGALNARYGQR</sequence>
<feature type="region of interest" description="Disordered" evidence="11">
    <location>
        <begin position="37"/>
        <end position="99"/>
    </location>
</feature>
<feature type="compositionally biased region" description="Basic and acidic residues" evidence="11">
    <location>
        <begin position="234"/>
        <end position="244"/>
    </location>
</feature>
<evidence type="ECO:0000256" key="5">
    <source>
        <dbReference type="ARBA" id="ARBA00023015"/>
    </source>
</evidence>
<evidence type="ECO:0000256" key="7">
    <source>
        <dbReference type="ARBA" id="ARBA00023163"/>
    </source>
</evidence>
<dbReference type="RefSeq" id="XP_009046742.1">
    <property type="nucleotide sequence ID" value="XM_009048494.1"/>
</dbReference>
<gene>
    <name evidence="12" type="ORF">LOTGIDRAFT_237919</name>
</gene>
<evidence type="ECO:0000256" key="1">
    <source>
        <dbReference type="ARBA" id="ARBA00004419"/>
    </source>
</evidence>
<dbReference type="GO" id="GO:0000045">
    <property type="term" value="P:autophagosome assembly"/>
    <property type="evidence" value="ECO:0007669"/>
    <property type="project" value="TreeGrafter"/>
</dbReference>
<name>V4BA24_LOTGI</name>
<protein>
    <recommendedName>
        <fullName evidence="14">Tumor protein p53-inducible nuclear protein 1</fullName>
    </recommendedName>
</protein>
<dbReference type="GO" id="GO:0005829">
    <property type="term" value="C:cytosol"/>
    <property type="evidence" value="ECO:0007669"/>
    <property type="project" value="UniProtKB-SubCell"/>
</dbReference>
<evidence type="ECO:0000256" key="10">
    <source>
        <dbReference type="ARBA" id="ARBA00034306"/>
    </source>
</evidence>